<feature type="transmembrane region" description="Helical" evidence="10">
    <location>
        <begin position="381"/>
        <end position="402"/>
    </location>
</feature>
<evidence type="ECO:0000256" key="6">
    <source>
        <dbReference type="ARBA" id="ARBA00023040"/>
    </source>
</evidence>
<keyword evidence="6" id="KW-0297">G-protein coupled receptor</keyword>
<dbReference type="InterPro" id="IPR000832">
    <property type="entry name" value="GPCR_2_secretin-like"/>
</dbReference>
<keyword evidence="13" id="KW-1185">Reference proteome</keyword>
<sequence>MLRACSILIAVFALFAESKVVLSSKEYFIHKCCESNQQFNESVSCVAKSKDYSITTYNRSVPSLNKVPLKYAELDCDKYMLEPSQYEGDVYFLQDNGTLWMPNADDLVNFEEYCVDRDSNGTDHVLVCYRNETESDISIIAYKIGMIISMPFLILTFIVYLLLPERNLHAKCLMCYVLSLALAYFFLVFIQFNNSLSPATCAAFAAFCHYFFMSSFCWMNISCVDIFWTFSGKRGFGLSNKSAERKRFLIYCLYTYLFPLCLIGIIFILNQGEKKTWFHPQFGHGQCFLGKGYPHLLYFYGPMGIMLIFNVILFTLTALKIRQINRDTAMLKRPENKMHYDRDRQTFQLYMKLLLALGINWTMEFISWLVNWTLNDTYKEIWYVTDFCNAIYGVIIFIIFVCKKSIWIMLKKRYYIFKGQPQKARSLSMRTSAFEMSQTEKTVVY</sequence>
<dbReference type="GeneID" id="108558314"/>
<keyword evidence="3 10" id="KW-0812">Transmembrane</keyword>
<dbReference type="RefSeq" id="XP_017770683.1">
    <property type="nucleotide sequence ID" value="XM_017915194.1"/>
</dbReference>
<feature type="transmembrane region" description="Helical" evidence="10">
    <location>
        <begin position="204"/>
        <end position="228"/>
    </location>
</feature>
<dbReference type="CDD" id="cd15039">
    <property type="entry name" value="7tmB3_Methuselah-like"/>
    <property type="match status" value="1"/>
</dbReference>
<feature type="transmembrane region" description="Helical" evidence="10">
    <location>
        <begin position="175"/>
        <end position="192"/>
    </location>
</feature>
<dbReference type="InterPro" id="IPR017981">
    <property type="entry name" value="GPCR_2-like_7TM"/>
</dbReference>
<keyword evidence="9" id="KW-0807">Transducer</keyword>
<evidence type="ECO:0000256" key="2">
    <source>
        <dbReference type="ARBA" id="ARBA00008979"/>
    </source>
</evidence>
<dbReference type="Pfam" id="PF00002">
    <property type="entry name" value="7tm_2"/>
    <property type="match status" value="1"/>
</dbReference>
<dbReference type="Proteomes" id="UP000695000">
    <property type="component" value="Unplaced"/>
</dbReference>
<keyword evidence="5 10" id="KW-1133">Transmembrane helix</keyword>
<feature type="chain" id="PRO_5046142699" evidence="11">
    <location>
        <begin position="24"/>
        <end position="445"/>
    </location>
</feature>
<organism evidence="13 14">
    <name type="scientific">Nicrophorus vespilloides</name>
    <name type="common">Boreal carrion beetle</name>
    <dbReference type="NCBI Taxonomy" id="110193"/>
    <lineage>
        <taxon>Eukaryota</taxon>
        <taxon>Metazoa</taxon>
        <taxon>Ecdysozoa</taxon>
        <taxon>Arthropoda</taxon>
        <taxon>Hexapoda</taxon>
        <taxon>Insecta</taxon>
        <taxon>Pterygota</taxon>
        <taxon>Neoptera</taxon>
        <taxon>Endopterygota</taxon>
        <taxon>Coleoptera</taxon>
        <taxon>Polyphaga</taxon>
        <taxon>Staphyliniformia</taxon>
        <taxon>Silphidae</taxon>
        <taxon>Nicrophorinae</taxon>
        <taxon>Nicrophorus</taxon>
    </lineage>
</organism>
<gene>
    <name evidence="14" type="primary">LOC108558314</name>
</gene>
<evidence type="ECO:0000256" key="7">
    <source>
        <dbReference type="ARBA" id="ARBA00023136"/>
    </source>
</evidence>
<comment type="subcellular location">
    <subcellularLocation>
        <location evidence="1">Endomembrane system</location>
        <topology evidence="1">Multi-pass membrane protein</topology>
    </subcellularLocation>
</comment>
<comment type="similarity">
    <text evidence="2">Belongs to the G-protein coupled receptor 2 family. Mth subfamily.</text>
</comment>
<feature type="transmembrane region" description="Helical" evidence="10">
    <location>
        <begin position="140"/>
        <end position="163"/>
    </location>
</feature>
<dbReference type="PROSITE" id="PS50261">
    <property type="entry name" value="G_PROTEIN_RECEP_F2_4"/>
    <property type="match status" value="1"/>
</dbReference>
<dbReference type="InterPro" id="IPR051384">
    <property type="entry name" value="Mth_GPCR"/>
</dbReference>
<feature type="transmembrane region" description="Helical" evidence="10">
    <location>
        <begin position="248"/>
        <end position="269"/>
    </location>
</feature>
<accession>A0ABM1M7Y3</accession>
<dbReference type="InterPro" id="IPR036272">
    <property type="entry name" value="Methuselah_N_sf"/>
</dbReference>
<evidence type="ECO:0000256" key="3">
    <source>
        <dbReference type="ARBA" id="ARBA00022692"/>
    </source>
</evidence>
<feature type="transmembrane region" description="Helical" evidence="10">
    <location>
        <begin position="298"/>
        <end position="319"/>
    </location>
</feature>
<evidence type="ECO:0000256" key="10">
    <source>
        <dbReference type="SAM" id="Phobius"/>
    </source>
</evidence>
<feature type="transmembrane region" description="Helical" evidence="10">
    <location>
        <begin position="349"/>
        <end position="369"/>
    </location>
</feature>
<protein>
    <submittedName>
        <fullName evidence="14">G-protein coupled receptor Mth2-like isoform X2</fullName>
    </submittedName>
</protein>
<keyword evidence="4 11" id="KW-0732">Signal</keyword>
<dbReference type="Gene3D" id="2.170.180.11">
    <property type="entry name" value="Methuselah ectodomain, domain 2"/>
    <property type="match status" value="1"/>
</dbReference>
<evidence type="ECO:0000259" key="12">
    <source>
        <dbReference type="PROSITE" id="PS50261"/>
    </source>
</evidence>
<evidence type="ECO:0000313" key="14">
    <source>
        <dbReference type="RefSeq" id="XP_017770683.1"/>
    </source>
</evidence>
<dbReference type="InterPro" id="IPR023311">
    <property type="entry name" value="Methusela_ecto_dom_2"/>
</dbReference>
<keyword evidence="8" id="KW-0675">Receptor</keyword>
<evidence type="ECO:0000256" key="5">
    <source>
        <dbReference type="ARBA" id="ARBA00022989"/>
    </source>
</evidence>
<proteinExistence type="inferred from homology"/>
<feature type="domain" description="G-protein coupled receptors family 2 profile 2" evidence="12">
    <location>
        <begin position="138"/>
        <end position="404"/>
    </location>
</feature>
<reference evidence="14" key="1">
    <citation type="submission" date="2025-08" db="UniProtKB">
        <authorList>
            <consortium name="RefSeq"/>
        </authorList>
    </citation>
    <scope>IDENTIFICATION</scope>
    <source>
        <tissue evidence="14">Whole Larva</tissue>
    </source>
</reference>
<evidence type="ECO:0000313" key="13">
    <source>
        <dbReference type="Proteomes" id="UP000695000"/>
    </source>
</evidence>
<feature type="signal peptide" evidence="11">
    <location>
        <begin position="1"/>
        <end position="23"/>
    </location>
</feature>
<keyword evidence="7 10" id="KW-0472">Membrane</keyword>
<evidence type="ECO:0000256" key="1">
    <source>
        <dbReference type="ARBA" id="ARBA00004127"/>
    </source>
</evidence>
<evidence type="ECO:0000256" key="4">
    <source>
        <dbReference type="ARBA" id="ARBA00022729"/>
    </source>
</evidence>
<name>A0ABM1M7Y3_NICVS</name>
<evidence type="ECO:0000256" key="9">
    <source>
        <dbReference type="ARBA" id="ARBA00023224"/>
    </source>
</evidence>
<dbReference type="PANTHER" id="PTHR47154">
    <property type="entry name" value="G-PROTEIN COUPLED RECEPTOR MTH-RELATED"/>
    <property type="match status" value="1"/>
</dbReference>
<evidence type="ECO:0000256" key="8">
    <source>
        <dbReference type="ARBA" id="ARBA00023170"/>
    </source>
</evidence>
<dbReference type="SUPFAM" id="SSF63877">
    <property type="entry name" value="Methuselah ectodomain"/>
    <property type="match status" value="1"/>
</dbReference>
<dbReference type="PANTHER" id="PTHR47154:SF2">
    <property type="entry name" value="G-PROTEIN COUPLED RECEPTOR MTH-RELATED"/>
    <property type="match status" value="1"/>
</dbReference>
<evidence type="ECO:0000256" key="11">
    <source>
        <dbReference type="SAM" id="SignalP"/>
    </source>
</evidence>
<dbReference type="Gene3D" id="1.20.1070.10">
    <property type="entry name" value="Rhodopsin 7-helix transmembrane proteins"/>
    <property type="match status" value="1"/>
</dbReference>